<dbReference type="AlphaFoldDB" id="A0A1E3VG76"/>
<evidence type="ECO:0000256" key="1">
    <source>
        <dbReference type="SAM" id="MobiDB-lite"/>
    </source>
</evidence>
<evidence type="ECO:0000313" key="3">
    <source>
        <dbReference type="EMBL" id="ODR92568.1"/>
    </source>
</evidence>
<dbReference type="STRING" id="1752398.A8M32_04055"/>
<organism evidence="3 4">
    <name type="scientific">Sinorhizobium alkalisoli</name>
    <dbReference type="NCBI Taxonomy" id="1752398"/>
    <lineage>
        <taxon>Bacteria</taxon>
        <taxon>Pseudomonadati</taxon>
        <taxon>Pseudomonadota</taxon>
        <taxon>Alphaproteobacteria</taxon>
        <taxon>Hyphomicrobiales</taxon>
        <taxon>Rhizobiaceae</taxon>
        <taxon>Sinorhizobium/Ensifer group</taxon>
        <taxon>Sinorhizobium</taxon>
    </lineage>
</organism>
<keyword evidence="2" id="KW-0812">Transmembrane</keyword>
<feature type="compositionally biased region" description="Basic and acidic residues" evidence="1">
    <location>
        <begin position="66"/>
        <end position="83"/>
    </location>
</feature>
<sequence>MQDAGARAGILNVSIVRTTDLPFPALLLIRGSEFHEVFPESEMQQTQSNGGDRARAPEMPPSAQDHGSDERIGHHHPIDARSEDWEAVGDHAVRYDDGAGGEAWNRTLGGNTNSGMARLLAIIALFIVVGASLFWLFAG</sequence>
<keyword evidence="2" id="KW-0472">Membrane</keyword>
<evidence type="ECO:0000256" key="2">
    <source>
        <dbReference type="SAM" id="Phobius"/>
    </source>
</evidence>
<accession>A0A1E3VG76</accession>
<dbReference type="EMBL" id="LYBW01000042">
    <property type="protein sequence ID" value="ODR92568.1"/>
    <property type="molecule type" value="Genomic_DNA"/>
</dbReference>
<dbReference type="RefSeq" id="WP_069457134.1">
    <property type="nucleotide sequence ID" value="NZ_LYBW01000042.1"/>
</dbReference>
<keyword evidence="4" id="KW-1185">Reference proteome</keyword>
<gene>
    <name evidence="3" type="ORF">A8M32_04055</name>
</gene>
<dbReference type="Proteomes" id="UP000094342">
    <property type="component" value="Unassembled WGS sequence"/>
</dbReference>
<reference evidence="4" key="1">
    <citation type="submission" date="2016-05" db="EMBL/GenBank/DDBJ databases">
        <authorList>
            <person name="Li Y."/>
        </authorList>
    </citation>
    <scope>NUCLEOTIDE SEQUENCE [LARGE SCALE GENOMIC DNA]</scope>
    <source>
        <strain evidence="4">YIC4027</strain>
    </source>
</reference>
<name>A0A1E3VG76_9HYPH</name>
<proteinExistence type="predicted"/>
<feature type="transmembrane region" description="Helical" evidence="2">
    <location>
        <begin position="119"/>
        <end position="138"/>
    </location>
</feature>
<evidence type="ECO:0000313" key="4">
    <source>
        <dbReference type="Proteomes" id="UP000094342"/>
    </source>
</evidence>
<feature type="region of interest" description="Disordered" evidence="1">
    <location>
        <begin position="39"/>
        <end position="83"/>
    </location>
</feature>
<keyword evidence="2" id="KW-1133">Transmembrane helix</keyword>
<comment type="caution">
    <text evidence="3">The sequence shown here is derived from an EMBL/GenBank/DDBJ whole genome shotgun (WGS) entry which is preliminary data.</text>
</comment>
<protein>
    <submittedName>
        <fullName evidence="3">Uncharacterized protein</fullName>
    </submittedName>
</protein>
<dbReference type="OrthoDB" id="8421713at2"/>